<name>A0ABQ3VTZ3_9CHLR</name>
<dbReference type="Proteomes" id="UP000635565">
    <property type="component" value="Unassembled WGS sequence"/>
</dbReference>
<proteinExistence type="predicted"/>
<comment type="caution">
    <text evidence="1">The sequence shown here is derived from an EMBL/GenBank/DDBJ whole genome shotgun (WGS) entry which is preliminary data.</text>
</comment>
<evidence type="ECO:0000313" key="1">
    <source>
        <dbReference type="EMBL" id="GHO89280.1"/>
    </source>
</evidence>
<dbReference type="EMBL" id="BNJJ01000034">
    <property type="protein sequence ID" value="GHO89280.1"/>
    <property type="molecule type" value="Genomic_DNA"/>
</dbReference>
<sequence length="42" mass="4550">MKWMGLELIQKQNISAARAEPMGKVIVVKPKSAARAEPISAT</sequence>
<protein>
    <recommendedName>
        <fullName evidence="3">10 kDa chaperonin</fullName>
    </recommendedName>
</protein>
<keyword evidence="2" id="KW-1185">Reference proteome</keyword>
<gene>
    <name evidence="1" type="ORF">KSZ_72860</name>
</gene>
<accession>A0ABQ3VTZ3</accession>
<evidence type="ECO:0000313" key="2">
    <source>
        <dbReference type="Proteomes" id="UP000635565"/>
    </source>
</evidence>
<reference evidence="1 2" key="1">
    <citation type="journal article" date="2021" name="Int. J. Syst. Evol. Microbiol.">
        <title>Reticulibacter mediterranei gen. nov., sp. nov., within the new family Reticulibacteraceae fam. nov., and Ktedonospora formicarum gen. nov., sp. nov., Ktedonobacter robiniae sp. nov., Dictyobacter formicarum sp. nov. and Dictyobacter arantiisoli sp. nov., belonging to the class Ktedonobacteria.</title>
        <authorList>
            <person name="Yabe S."/>
            <person name="Zheng Y."/>
            <person name="Wang C.M."/>
            <person name="Sakai Y."/>
            <person name="Abe K."/>
            <person name="Yokota A."/>
            <person name="Donadio S."/>
            <person name="Cavaletti L."/>
            <person name="Monciardini P."/>
        </authorList>
    </citation>
    <scope>NUCLEOTIDE SEQUENCE [LARGE SCALE GENOMIC DNA]</scope>
    <source>
        <strain evidence="1 2">SOSP1-9</strain>
    </source>
</reference>
<evidence type="ECO:0008006" key="3">
    <source>
        <dbReference type="Google" id="ProtNLM"/>
    </source>
</evidence>
<organism evidence="1 2">
    <name type="scientific">Dictyobacter formicarum</name>
    <dbReference type="NCBI Taxonomy" id="2778368"/>
    <lineage>
        <taxon>Bacteria</taxon>
        <taxon>Bacillati</taxon>
        <taxon>Chloroflexota</taxon>
        <taxon>Ktedonobacteria</taxon>
        <taxon>Ktedonobacterales</taxon>
        <taxon>Dictyobacteraceae</taxon>
        <taxon>Dictyobacter</taxon>
    </lineage>
</organism>